<evidence type="ECO:0008006" key="9">
    <source>
        <dbReference type="Google" id="ProtNLM"/>
    </source>
</evidence>
<proteinExistence type="inferred from homology"/>
<dbReference type="SFLD" id="SFLDS00005">
    <property type="entry name" value="Isoprenoid_Synthase_Type_I"/>
    <property type="match status" value="1"/>
</dbReference>
<evidence type="ECO:0000313" key="8">
    <source>
        <dbReference type="Proteomes" id="UP000267798"/>
    </source>
</evidence>
<keyword evidence="3 6" id="KW-0808">Transferase</keyword>
<dbReference type="CDD" id="cd00867">
    <property type="entry name" value="Trans_IPPS"/>
    <property type="match status" value="1"/>
</dbReference>
<dbReference type="GO" id="GO:0004659">
    <property type="term" value="F:prenyltransferase activity"/>
    <property type="evidence" value="ECO:0007669"/>
    <property type="project" value="InterPro"/>
</dbReference>
<accession>A0A3A6PSD0</accession>
<dbReference type="Pfam" id="PF00348">
    <property type="entry name" value="polyprenyl_synt"/>
    <property type="match status" value="1"/>
</dbReference>
<evidence type="ECO:0000256" key="4">
    <source>
        <dbReference type="ARBA" id="ARBA00022723"/>
    </source>
</evidence>
<dbReference type="RefSeq" id="WP_120111314.1">
    <property type="nucleotide sequence ID" value="NZ_QXQB01000003.1"/>
</dbReference>
<protein>
    <recommendedName>
        <fullName evidence="9">Polyprenyl synthetase</fullName>
    </recommendedName>
</protein>
<dbReference type="GO" id="GO:0008299">
    <property type="term" value="P:isoprenoid biosynthetic process"/>
    <property type="evidence" value="ECO:0007669"/>
    <property type="project" value="InterPro"/>
</dbReference>
<comment type="caution">
    <text evidence="7">The sequence shown here is derived from an EMBL/GenBank/DDBJ whole genome shotgun (WGS) entry which is preliminary data.</text>
</comment>
<gene>
    <name evidence="7" type="ORF">D3P09_14480</name>
</gene>
<dbReference type="InterPro" id="IPR000092">
    <property type="entry name" value="Polyprenyl_synt"/>
</dbReference>
<dbReference type="EMBL" id="QXQB01000003">
    <property type="protein sequence ID" value="RJX38743.1"/>
    <property type="molecule type" value="Genomic_DNA"/>
</dbReference>
<dbReference type="GO" id="GO:0046872">
    <property type="term" value="F:metal ion binding"/>
    <property type="evidence" value="ECO:0007669"/>
    <property type="project" value="UniProtKB-KW"/>
</dbReference>
<keyword evidence="8" id="KW-1185">Reference proteome</keyword>
<dbReference type="Gene3D" id="1.10.600.10">
    <property type="entry name" value="Farnesyl Diphosphate Synthase"/>
    <property type="match status" value="1"/>
</dbReference>
<dbReference type="OrthoDB" id="1792811at2"/>
<sequence length="310" mass="34397">MSIVKEHVGTRMKQYASEWFTAQPLLDVSLSFIEEKLGETMMFGELTAIHYHMFRGKDADIEGAAAAVELFILASDILDDLEDGDAPSKPWMKAPMPIALHVATSLVTLSQQALLLSAADPALRGELAIMMNKQLLLSANGQMLDLANDTLTEESYFQMVRSKSASLLVMACMAGVLLAGRPWNETVAEYAAELGISAQIRNDCRDLLRWDEKSDFLNRKHTLLTMYLLEGPDEQVGWIRDYYNGSGSQNDATGKKELFLQACEQSGVILYGSVVSRMHYNRFQELLAELQADAVWKDKLLHLLAGGQSA</sequence>
<name>A0A3A6PSD0_9BACL</name>
<dbReference type="InterPro" id="IPR008949">
    <property type="entry name" value="Isoprenoid_synthase_dom_sf"/>
</dbReference>
<evidence type="ECO:0000256" key="3">
    <source>
        <dbReference type="ARBA" id="ARBA00022679"/>
    </source>
</evidence>
<evidence type="ECO:0000256" key="2">
    <source>
        <dbReference type="ARBA" id="ARBA00006706"/>
    </source>
</evidence>
<keyword evidence="5" id="KW-0460">Magnesium</keyword>
<dbReference type="PANTHER" id="PTHR12001">
    <property type="entry name" value="GERANYLGERANYL PYROPHOSPHATE SYNTHASE"/>
    <property type="match status" value="1"/>
</dbReference>
<evidence type="ECO:0000313" key="7">
    <source>
        <dbReference type="EMBL" id="RJX38743.1"/>
    </source>
</evidence>
<dbReference type="Proteomes" id="UP000267798">
    <property type="component" value="Unassembled WGS sequence"/>
</dbReference>
<comment type="cofactor">
    <cofactor evidence="1">
        <name>Mg(2+)</name>
        <dbReference type="ChEBI" id="CHEBI:18420"/>
    </cofactor>
</comment>
<evidence type="ECO:0000256" key="5">
    <source>
        <dbReference type="ARBA" id="ARBA00022842"/>
    </source>
</evidence>
<comment type="similarity">
    <text evidence="2 6">Belongs to the FPP/GGPP synthase family.</text>
</comment>
<organism evidence="7 8">
    <name type="scientific">Paenibacillus pinisoli</name>
    <dbReference type="NCBI Taxonomy" id="1276110"/>
    <lineage>
        <taxon>Bacteria</taxon>
        <taxon>Bacillati</taxon>
        <taxon>Bacillota</taxon>
        <taxon>Bacilli</taxon>
        <taxon>Bacillales</taxon>
        <taxon>Paenibacillaceae</taxon>
        <taxon>Paenibacillus</taxon>
    </lineage>
</organism>
<evidence type="ECO:0000256" key="1">
    <source>
        <dbReference type="ARBA" id="ARBA00001946"/>
    </source>
</evidence>
<reference evidence="7 8" key="1">
    <citation type="submission" date="2018-09" db="EMBL/GenBank/DDBJ databases">
        <title>Paenibacillus aracenensis nov. sp. isolated from a cave in southern Spain.</title>
        <authorList>
            <person name="Jurado V."/>
            <person name="Gutierrez-Patricio S."/>
            <person name="Gonzalez-Pimentel J.L."/>
            <person name="Miller A.Z."/>
            <person name="Laiz L."/>
            <person name="Saiz-Jimenez C."/>
        </authorList>
    </citation>
    <scope>NUCLEOTIDE SEQUENCE [LARGE SCALE GENOMIC DNA]</scope>
    <source>
        <strain evidence="7 8">JCM 19203</strain>
    </source>
</reference>
<keyword evidence="4" id="KW-0479">Metal-binding</keyword>
<evidence type="ECO:0000256" key="6">
    <source>
        <dbReference type="RuleBase" id="RU004466"/>
    </source>
</evidence>
<dbReference type="SUPFAM" id="SSF48576">
    <property type="entry name" value="Terpenoid synthases"/>
    <property type="match status" value="1"/>
</dbReference>
<dbReference type="PANTHER" id="PTHR12001:SF69">
    <property type="entry name" value="ALL TRANS-POLYPRENYL-DIPHOSPHATE SYNTHASE PDSS1"/>
    <property type="match status" value="1"/>
</dbReference>
<dbReference type="InterPro" id="IPR033965">
    <property type="entry name" value="ComQ"/>
</dbReference>
<dbReference type="AlphaFoldDB" id="A0A3A6PSD0"/>
<dbReference type="SFLD" id="SFLDG01211">
    <property type="entry name" value="Competence_Regulatory_Protein"/>
    <property type="match status" value="1"/>
</dbReference>